<dbReference type="Gene3D" id="3.30.565.10">
    <property type="entry name" value="Histidine kinase-like ATPase, C-terminal domain"/>
    <property type="match status" value="1"/>
</dbReference>
<dbReference type="InterPro" id="IPR003594">
    <property type="entry name" value="HATPase_dom"/>
</dbReference>
<dbReference type="InterPro" id="IPR011006">
    <property type="entry name" value="CheY-like_superfamily"/>
</dbReference>
<dbReference type="CDD" id="cd00075">
    <property type="entry name" value="HATPase"/>
    <property type="match status" value="1"/>
</dbReference>
<dbReference type="GO" id="GO:0000160">
    <property type="term" value="P:phosphorelay signal transduction system"/>
    <property type="evidence" value="ECO:0007669"/>
    <property type="project" value="InterPro"/>
</dbReference>
<dbReference type="PROSITE" id="PS50110">
    <property type="entry name" value="RESPONSE_REGULATORY"/>
    <property type="match status" value="1"/>
</dbReference>
<dbReference type="SMART" id="SM00448">
    <property type="entry name" value="REC"/>
    <property type="match status" value="1"/>
</dbReference>
<dbReference type="Gene3D" id="3.40.50.2300">
    <property type="match status" value="1"/>
</dbReference>
<evidence type="ECO:0000313" key="5">
    <source>
        <dbReference type="EMBL" id="TGL87979.1"/>
    </source>
</evidence>
<name>A0A6N4QTM1_9LEPT</name>
<dbReference type="PANTHER" id="PTHR44591">
    <property type="entry name" value="STRESS RESPONSE REGULATOR PROTEIN 1"/>
    <property type="match status" value="1"/>
</dbReference>
<dbReference type="Proteomes" id="UP000297613">
    <property type="component" value="Unassembled WGS sequence"/>
</dbReference>
<reference evidence="5 6" key="1">
    <citation type="journal article" date="2019" name="PLoS Negl. Trop. Dis.">
        <title>Revisiting the worldwide diversity of Leptospira species in the environment.</title>
        <authorList>
            <person name="Vincent A.T."/>
            <person name="Schiettekatte O."/>
            <person name="Bourhy P."/>
            <person name="Veyrier F.J."/>
            <person name="Picardeau M."/>
        </authorList>
    </citation>
    <scope>NUCLEOTIDE SEQUENCE [LARGE SCALE GENOMIC DNA]</scope>
    <source>
        <strain evidence="5 6">201702445</strain>
    </source>
</reference>
<keyword evidence="1 2" id="KW-0597">Phosphoprotein</keyword>
<dbReference type="InterPro" id="IPR001789">
    <property type="entry name" value="Sig_transdc_resp-reg_receiver"/>
</dbReference>
<feature type="modified residue" description="4-aspartylphosphate" evidence="2">
    <location>
        <position position="59"/>
    </location>
</feature>
<evidence type="ECO:0000256" key="2">
    <source>
        <dbReference type="PROSITE-ProRule" id="PRU00169"/>
    </source>
</evidence>
<dbReference type="EMBL" id="RQGM01000015">
    <property type="protein sequence ID" value="TGL87979.1"/>
    <property type="molecule type" value="Genomic_DNA"/>
</dbReference>
<keyword evidence="3" id="KW-0175">Coiled coil</keyword>
<feature type="coiled-coil region" evidence="3">
    <location>
        <begin position="213"/>
        <end position="240"/>
    </location>
</feature>
<gene>
    <name evidence="5" type="ORF">EHQ83_04295</name>
</gene>
<dbReference type="Pfam" id="PF00072">
    <property type="entry name" value="Response_reg"/>
    <property type="match status" value="1"/>
</dbReference>
<dbReference type="Pfam" id="PF02518">
    <property type="entry name" value="HATPase_c"/>
    <property type="match status" value="1"/>
</dbReference>
<protein>
    <submittedName>
        <fullName evidence="5">Response regulator</fullName>
    </submittedName>
</protein>
<dbReference type="SUPFAM" id="SSF55874">
    <property type="entry name" value="ATPase domain of HSP90 chaperone/DNA topoisomerase II/histidine kinase"/>
    <property type="match status" value="1"/>
</dbReference>
<dbReference type="InterPro" id="IPR050595">
    <property type="entry name" value="Bact_response_regulator"/>
</dbReference>
<feature type="domain" description="Response regulatory" evidence="4">
    <location>
        <begin position="10"/>
        <end position="124"/>
    </location>
</feature>
<organism evidence="5 6">
    <name type="scientific">Leptospira yasudae</name>
    <dbReference type="NCBI Taxonomy" id="2202201"/>
    <lineage>
        <taxon>Bacteria</taxon>
        <taxon>Pseudomonadati</taxon>
        <taxon>Spirochaetota</taxon>
        <taxon>Spirochaetia</taxon>
        <taxon>Leptospirales</taxon>
        <taxon>Leptospiraceae</taxon>
        <taxon>Leptospira</taxon>
    </lineage>
</organism>
<comment type="caution">
    <text evidence="5">The sequence shown here is derived from an EMBL/GenBank/DDBJ whole genome shotgun (WGS) entry which is preliminary data.</text>
</comment>
<proteinExistence type="predicted"/>
<dbReference type="PANTHER" id="PTHR44591:SF3">
    <property type="entry name" value="RESPONSE REGULATORY DOMAIN-CONTAINING PROTEIN"/>
    <property type="match status" value="1"/>
</dbReference>
<evidence type="ECO:0000256" key="3">
    <source>
        <dbReference type="SAM" id="Coils"/>
    </source>
</evidence>
<dbReference type="InterPro" id="IPR036890">
    <property type="entry name" value="HATPase_C_sf"/>
</dbReference>
<evidence type="ECO:0000259" key="4">
    <source>
        <dbReference type="PROSITE" id="PS50110"/>
    </source>
</evidence>
<dbReference type="AlphaFoldDB" id="A0A6N4QTM1"/>
<accession>A0A6N4QTM1</accession>
<sequence>MGNDSLLLPKIMIVEDDNLLRANLGHLFQHIGLEYCGVQNGAQALEKKEEFKRDAYFVDLEMPVMDGKKFMETVKREQPDSIFVVMTSHDEPHTIIDTMNFGVFHYIIKPVDPTSYRAVVNEIAQELHNRRLARLFDQESDIRLREQLDWASYKRSKLTELDSLLELSKTTLNNIKYALFSGGGIGALITLVKMIRSSAEKRDSKYAISEELMTMLSENAQYIEKNANRLEETLTLLNRDIEVQSEPILVSDLIEKLTECFYNFEKDEAEYIEERKLTFKIGNGKLLPRNLSAKVDLDSFIVVFHELLVNALKYSETGSKINIYFSTKAGLFNLYVKNKFDKTYLDGISQEQEDLVKQPFYRLAKFIDEKVKTEKVFSGLGLTLADIVIRKHGGTFGIKNLTDHSMGERPEEVILAALTLSTF</sequence>
<dbReference type="SUPFAM" id="SSF52172">
    <property type="entry name" value="CheY-like"/>
    <property type="match status" value="1"/>
</dbReference>
<dbReference type="RefSeq" id="WP_135569604.1">
    <property type="nucleotide sequence ID" value="NZ_RQGK01000041.1"/>
</dbReference>
<evidence type="ECO:0000313" key="6">
    <source>
        <dbReference type="Proteomes" id="UP000297613"/>
    </source>
</evidence>
<evidence type="ECO:0000256" key="1">
    <source>
        <dbReference type="ARBA" id="ARBA00022553"/>
    </source>
</evidence>